<proteinExistence type="predicted"/>
<dbReference type="EMBL" id="CP084167">
    <property type="protein sequence ID" value="UJG44484.1"/>
    <property type="molecule type" value="Genomic_DNA"/>
</dbReference>
<reference evidence="1" key="1">
    <citation type="journal article" date="2022" name="Nat. Microbiol.">
        <title>Unique mobile elements and scalable gene flow at the prokaryote-eukaryote boundary revealed by circularized Asgard archaea genomes.</title>
        <authorList>
            <person name="Wu F."/>
            <person name="Speth D.R."/>
            <person name="Philosof A."/>
            <person name="Cremiere A."/>
            <person name="Narayanan A."/>
            <person name="Barco R.A."/>
            <person name="Connon S.A."/>
            <person name="Amend J.P."/>
            <person name="Antoshechkin I.A."/>
            <person name="Orphan V.J."/>
        </authorList>
    </citation>
    <scope>NUCLEOTIDE SEQUENCE</scope>
    <source>
        <strain evidence="1">PR6</strain>
    </source>
</reference>
<dbReference type="Proteomes" id="UP001200513">
    <property type="component" value="Chromosome"/>
</dbReference>
<dbReference type="AlphaFoldDB" id="A0A9Y1BST4"/>
<sequence length="84" mass="10067">MQQTKFPIPYSTDNEKEEFIDHMFCPVCKLSSKKDIVSKSELKEKNITFIVYTLRCENCDKMYEVTFFDEKQIDSIEKLKTYSF</sequence>
<gene>
    <name evidence="1" type="ORF">K9W46_04725</name>
</gene>
<protein>
    <submittedName>
        <fullName evidence="1">Uncharacterized protein</fullName>
    </submittedName>
</protein>
<organism evidence="1">
    <name type="scientific">Candidatus Heimdallarchaeum endolithica</name>
    <dbReference type="NCBI Taxonomy" id="2876572"/>
    <lineage>
        <taxon>Archaea</taxon>
        <taxon>Promethearchaeati</taxon>
        <taxon>Candidatus Heimdallarchaeota</taxon>
        <taxon>Candidatus Heimdallarchaeia (ex Rinke et al. 2021) (nom. nud.)</taxon>
        <taxon>Candidatus Heimdallarchaeales</taxon>
        <taxon>Candidatus Heimdallarchaeaceae</taxon>
        <taxon>Candidatus Heimdallarchaeum</taxon>
    </lineage>
</organism>
<name>A0A9Y1BST4_9ARCH</name>
<evidence type="ECO:0000313" key="1">
    <source>
        <dbReference type="EMBL" id="UJG44484.1"/>
    </source>
</evidence>
<accession>A0A9Y1BST4</accession>